<accession>G0UU71</accession>
<reference evidence="3" key="1">
    <citation type="journal article" date="2012" name="Proc. Natl. Acad. Sci. U.S.A.">
        <title>Antigenic diversity is generated by distinct evolutionary mechanisms in African trypanosome species.</title>
        <authorList>
            <person name="Jackson A.P."/>
            <person name="Berry A."/>
            <person name="Aslett M."/>
            <person name="Allison H.C."/>
            <person name="Burton P."/>
            <person name="Vavrova-Anderson J."/>
            <person name="Brown R."/>
            <person name="Browne H."/>
            <person name="Corton N."/>
            <person name="Hauser H."/>
            <person name="Gamble J."/>
            <person name="Gilderthorp R."/>
            <person name="Marcello L."/>
            <person name="McQuillan J."/>
            <person name="Otto T.D."/>
            <person name="Quail M.A."/>
            <person name="Sanders M.J."/>
            <person name="van Tonder A."/>
            <person name="Ginger M.L."/>
            <person name="Field M.C."/>
            <person name="Barry J.D."/>
            <person name="Hertz-Fowler C."/>
            <person name="Berriman M."/>
        </authorList>
    </citation>
    <scope>NUCLEOTIDE SEQUENCE</scope>
    <source>
        <strain evidence="3">IL3000</strain>
    </source>
</reference>
<keyword evidence="2" id="KW-0472">Membrane</keyword>
<evidence type="ECO:0000313" key="3">
    <source>
        <dbReference type="EMBL" id="CCC92935.1"/>
    </source>
</evidence>
<keyword evidence="2" id="KW-0812">Transmembrane</keyword>
<feature type="transmembrane region" description="Helical" evidence="2">
    <location>
        <begin position="12"/>
        <end position="31"/>
    </location>
</feature>
<feature type="coiled-coil region" evidence="1">
    <location>
        <begin position="138"/>
        <end position="195"/>
    </location>
</feature>
<dbReference type="EMBL" id="HE575322">
    <property type="protein sequence ID" value="CCC92935.1"/>
    <property type="molecule type" value="Genomic_DNA"/>
</dbReference>
<protein>
    <submittedName>
        <fullName evidence="3">Uncharacterized protein</fullName>
    </submittedName>
</protein>
<dbReference type="AlphaFoldDB" id="G0UU71"/>
<keyword evidence="1" id="KW-0175">Coiled coil</keyword>
<keyword evidence="2" id="KW-1133">Transmembrane helix</keyword>
<proteinExistence type="predicted"/>
<organism evidence="3">
    <name type="scientific">Trypanosoma congolense (strain IL3000)</name>
    <dbReference type="NCBI Taxonomy" id="1068625"/>
    <lineage>
        <taxon>Eukaryota</taxon>
        <taxon>Discoba</taxon>
        <taxon>Euglenozoa</taxon>
        <taxon>Kinetoplastea</taxon>
        <taxon>Metakinetoplastina</taxon>
        <taxon>Trypanosomatida</taxon>
        <taxon>Trypanosomatidae</taxon>
        <taxon>Trypanosoma</taxon>
        <taxon>Nannomonas</taxon>
    </lineage>
</organism>
<name>G0UU71_TRYCI</name>
<dbReference type="VEuPathDB" id="TriTrypDB:TcIL3000_9_3320"/>
<gene>
    <name evidence="3" type="ORF">TCIL3000_9_3320</name>
</gene>
<evidence type="ECO:0000256" key="1">
    <source>
        <dbReference type="SAM" id="Coils"/>
    </source>
</evidence>
<sequence length="217" mass="25046">MYSMSVLLYGKIPFLLASVIISCIFVSALLFGSRSVASCHYDLLPISGVKGAMIFKRPHLHACSEYVDVAVELGPLRKCENFTHFLQQVRDELELVYGNAPQTMYDKILYSTHNDPNSFSCYFGEKQLEMLRNFDEAVDKENQARNCYEAALADYKAKVEETADKKMKRRKRIELEKAKRRLKGMNRDVLESEYEVKKSAQRLTNIFEINSLRVLLH</sequence>
<evidence type="ECO:0000256" key="2">
    <source>
        <dbReference type="SAM" id="Phobius"/>
    </source>
</evidence>